<proteinExistence type="predicted"/>
<keyword evidence="1" id="KW-0645">Protease</keyword>
<dbReference type="EMBL" id="FNIC01000002">
    <property type="protein sequence ID" value="SDN23401.1"/>
    <property type="molecule type" value="Genomic_DNA"/>
</dbReference>
<evidence type="ECO:0000256" key="6">
    <source>
        <dbReference type="SAM" id="Phobius"/>
    </source>
</evidence>
<dbReference type="GO" id="GO:0031012">
    <property type="term" value="C:extracellular matrix"/>
    <property type="evidence" value="ECO:0007669"/>
    <property type="project" value="InterPro"/>
</dbReference>
<keyword evidence="6" id="KW-0472">Membrane</keyword>
<organism evidence="8 9">
    <name type="scientific">Nocardioides szechwanensis</name>
    <dbReference type="NCBI Taxonomy" id="1005944"/>
    <lineage>
        <taxon>Bacteria</taxon>
        <taxon>Bacillati</taxon>
        <taxon>Actinomycetota</taxon>
        <taxon>Actinomycetes</taxon>
        <taxon>Propionibacteriales</taxon>
        <taxon>Nocardioidaceae</taxon>
        <taxon>Nocardioides</taxon>
    </lineage>
</organism>
<feature type="region of interest" description="Disordered" evidence="5">
    <location>
        <begin position="36"/>
        <end position="70"/>
    </location>
</feature>
<dbReference type="Gene3D" id="3.40.390.10">
    <property type="entry name" value="Collagenase (Catalytic Domain)"/>
    <property type="match status" value="1"/>
</dbReference>
<evidence type="ECO:0000313" key="9">
    <source>
        <dbReference type="Proteomes" id="UP000199004"/>
    </source>
</evidence>
<sequence length="312" mass="33515">MISGVGGFRRSRRRAEEQWQRELLREIRALETTDDSVDVGLDGGTVTPIRGPLPKPPRSRPPRRERVGRVSTDRRRTFATVGVTACVVVALALFNLSPGAAQVRQWLGIGADRLGAAVDGDGRGDYAFLATRRGTDQPIGWSPCDPIEYVVNPDGAPDDWEDLVDEAVTTISEATGLLFDYGGETDDRDFEGRFGIGGRPEPVLVGWADEDEVSGLAGDVAGLAGPMSRGNGLIETYVTGRVVLDQDAFEDLEPAIGTERKQRAIIVHELGHLVGLDHVDDPDELMYAETGVTELGPGDRSGLAILGDTPCA</sequence>
<evidence type="ECO:0000256" key="5">
    <source>
        <dbReference type="SAM" id="MobiDB-lite"/>
    </source>
</evidence>
<dbReference type="Proteomes" id="UP000199004">
    <property type="component" value="Unassembled WGS sequence"/>
</dbReference>
<name>A0A1G9ZQX1_9ACTN</name>
<evidence type="ECO:0000256" key="1">
    <source>
        <dbReference type="ARBA" id="ARBA00022670"/>
    </source>
</evidence>
<keyword evidence="2" id="KW-0479">Metal-binding</keyword>
<evidence type="ECO:0000256" key="4">
    <source>
        <dbReference type="ARBA" id="ARBA00022833"/>
    </source>
</evidence>
<keyword evidence="6" id="KW-0812">Transmembrane</keyword>
<dbReference type="AlphaFoldDB" id="A0A1G9ZQX1"/>
<dbReference type="STRING" id="1005944.SAMN05192576_1807"/>
<dbReference type="InterPro" id="IPR001818">
    <property type="entry name" value="Pept_M10_metallopeptidase"/>
</dbReference>
<evidence type="ECO:0000256" key="3">
    <source>
        <dbReference type="ARBA" id="ARBA00022801"/>
    </source>
</evidence>
<dbReference type="InterPro" id="IPR024079">
    <property type="entry name" value="MetalloPept_cat_dom_sf"/>
</dbReference>
<gene>
    <name evidence="8" type="ORF">SAMN05192576_1807</name>
</gene>
<dbReference type="OrthoDB" id="4297752at2"/>
<evidence type="ECO:0000259" key="7">
    <source>
        <dbReference type="Pfam" id="PF00413"/>
    </source>
</evidence>
<keyword evidence="3" id="KW-0378">Hydrolase</keyword>
<keyword evidence="6" id="KW-1133">Transmembrane helix</keyword>
<keyword evidence="9" id="KW-1185">Reference proteome</keyword>
<protein>
    <submittedName>
        <fullName evidence="8">Matrixin</fullName>
    </submittedName>
</protein>
<evidence type="ECO:0000313" key="8">
    <source>
        <dbReference type="EMBL" id="SDN23401.1"/>
    </source>
</evidence>
<evidence type="ECO:0000256" key="2">
    <source>
        <dbReference type="ARBA" id="ARBA00022723"/>
    </source>
</evidence>
<dbReference type="Pfam" id="PF00413">
    <property type="entry name" value="Peptidase_M10"/>
    <property type="match status" value="1"/>
</dbReference>
<accession>A0A1G9ZQX1</accession>
<dbReference type="SUPFAM" id="SSF55486">
    <property type="entry name" value="Metalloproteases ('zincins'), catalytic domain"/>
    <property type="match status" value="1"/>
</dbReference>
<dbReference type="GO" id="GO:0006508">
    <property type="term" value="P:proteolysis"/>
    <property type="evidence" value="ECO:0007669"/>
    <property type="project" value="UniProtKB-KW"/>
</dbReference>
<dbReference type="GO" id="GO:0004222">
    <property type="term" value="F:metalloendopeptidase activity"/>
    <property type="evidence" value="ECO:0007669"/>
    <property type="project" value="InterPro"/>
</dbReference>
<reference evidence="8 9" key="1">
    <citation type="submission" date="2016-10" db="EMBL/GenBank/DDBJ databases">
        <authorList>
            <person name="de Groot N.N."/>
        </authorList>
    </citation>
    <scope>NUCLEOTIDE SEQUENCE [LARGE SCALE GENOMIC DNA]</scope>
    <source>
        <strain evidence="8 9">CGMCC 1.11147</strain>
    </source>
</reference>
<keyword evidence="4" id="KW-0862">Zinc</keyword>
<feature type="domain" description="Peptidase M10 metallopeptidase" evidence="7">
    <location>
        <begin position="238"/>
        <end position="289"/>
    </location>
</feature>
<dbReference type="GO" id="GO:0008270">
    <property type="term" value="F:zinc ion binding"/>
    <property type="evidence" value="ECO:0007669"/>
    <property type="project" value="InterPro"/>
</dbReference>
<feature type="transmembrane region" description="Helical" evidence="6">
    <location>
        <begin position="78"/>
        <end position="96"/>
    </location>
</feature>